<protein>
    <submittedName>
        <fullName evidence="1">DUF4128 domain-containing protein</fullName>
    </submittedName>
</protein>
<evidence type="ECO:0000313" key="1">
    <source>
        <dbReference type="EMBL" id="MDH4623779.1"/>
    </source>
</evidence>
<comment type="caution">
    <text evidence="1">The sequence shown here is derived from an EMBL/GenBank/DDBJ whole genome shotgun (WGS) entry which is preliminary data.</text>
</comment>
<gene>
    <name evidence="1" type="ORF">JW322_18915</name>
</gene>
<dbReference type="Gene3D" id="3.30.2000.20">
    <property type="match status" value="1"/>
</dbReference>
<proteinExistence type="predicted"/>
<dbReference type="RefSeq" id="WP_044309860.1">
    <property type="nucleotide sequence ID" value="NZ_JAFFRY010000026.1"/>
</dbReference>
<dbReference type="Pfam" id="PF13554">
    <property type="entry name" value="Phage_tail_terminator_5"/>
    <property type="match status" value="1"/>
</dbReference>
<name>A0A0P9Y696_PSESX</name>
<dbReference type="InterPro" id="IPR025395">
    <property type="entry name" value="Phage_tail_terminator-like"/>
</dbReference>
<dbReference type="Proteomes" id="UP001162155">
    <property type="component" value="Unassembled WGS sequence"/>
</dbReference>
<evidence type="ECO:0000313" key="2">
    <source>
        <dbReference type="Proteomes" id="UP001162155"/>
    </source>
</evidence>
<sequence length="136" mass="14625">MSHKLIRSLFEQRLAAWAAGRNLRIAYQGVSFTPETDETYLAAFMLPAGTGTDTLSGDHRVYTGVFQVNVVTPAGNGTGEAEGIVDDIAALFPAYLRLKQDAFEVLVLTPVEPGPPITGDSTLTVSASFQYRSDTN</sequence>
<reference evidence="1" key="1">
    <citation type="submission" date="2021-02" db="EMBL/GenBank/DDBJ databases">
        <title>Genome analysis of blister spot of apple pathogen from New York area.</title>
        <authorList>
            <person name="Kandel P."/>
            <person name="Hockett K.L."/>
            <person name="Santander R."/>
            <person name="Acimovic S."/>
        </authorList>
    </citation>
    <scope>NUCLEOTIDE SEQUENCE</scope>
    <source>
        <strain evidence="1">PSP1</strain>
    </source>
</reference>
<dbReference type="AlphaFoldDB" id="A0A0P9Y696"/>
<organism evidence="1 2">
    <name type="scientific">Pseudomonas syringae pv. papulans</name>
    <dbReference type="NCBI Taxonomy" id="83963"/>
    <lineage>
        <taxon>Bacteria</taxon>
        <taxon>Pseudomonadati</taxon>
        <taxon>Pseudomonadota</taxon>
        <taxon>Gammaproteobacteria</taxon>
        <taxon>Pseudomonadales</taxon>
        <taxon>Pseudomonadaceae</taxon>
        <taxon>Pseudomonas</taxon>
        <taxon>Pseudomonas syringae</taxon>
    </lineage>
</organism>
<accession>A0A0P9Y696</accession>
<dbReference type="EMBL" id="JAFFRZ010000001">
    <property type="protein sequence ID" value="MDH4623779.1"/>
    <property type="molecule type" value="Genomic_DNA"/>
</dbReference>